<keyword evidence="1" id="KW-0689">Ribosomal protein</keyword>
<dbReference type="PANTHER" id="PTHR13473:SF0">
    <property type="entry name" value="LARGE RIBOSOMAL SUBUNIT PROTEIN ML48"/>
    <property type="match status" value="1"/>
</dbReference>
<dbReference type="SMART" id="SM01403">
    <property type="entry name" value="Ribosomal_S10"/>
    <property type="match status" value="1"/>
</dbReference>
<dbReference type="Proteomes" id="UP000694844">
    <property type="component" value="Chromosome 4"/>
</dbReference>
<accession>A0A8B8E3G2</accession>
<dbReference type="Gene3D" id="3.30.70.600">
    <property type="entry name" value="Ribosomal protein S10 domain"/>
    <property type="match status" value="1"/>
</dbReference>
<gene>
    <name evidence="5" type="primary">LOC111131484</name>
    <name evidence="6" type="synonym">LOC111131509</name>
</gene>
<dbReference type="InterPro" id="IPR027487">
    <property type="entry name" value="Ribosomal_mL48"/>
</dbReference>
<dbReference type="SUPFAM" id="SSF54999">
    <property type="entry name" value="Ribosomal protein S10"/>
    <property type="match status" value="1"/>
</dbReference>
<dbReference type="OrthoDB" id="5984298at2759"/>
<dbReference type="AlphaFoldDB" id="A0A8B8E3G2"/>
<evidence type="ECO:0000256" key="2">
    <source>
        <dbReference type="ARBA" id="ARBA00023274"/>
    </source>
</evidence>
<keyword evidence="4" id="KW-1185">Reference proteome</keyword>
<evidence type="ECO:0000313" key="5">
    <source>
        <dbReference type="RefSeq" id="XP_022334740.1"/>
    </source>
</evidence>
<dbReference type="GeneID" id="111131484"/>
<dbReference type="RefSeq" id="XP_022334798.1">
    <property type="nucleotide sequence ID" value="XM_022479090.1"/>
</dbReference>
<sequence length="201" mass="23602">MGHVFKFSELGKTLKSATTEISRRLCKQCQSSLIQPRKQFSTGHKLFGVWEPDGLDEPKLGKYAKVDIQMNGYDYAVLESFSKFMRSVSSSMELNMKIIAIPPKDYTIKTYFENSLKVSEVFNLKRYERKLRFENIVCSQFTIFLDVLRHNLPAGVDIQLKNFSKDEEEFRFIPSEEKLYILSRIAALDKEKLERERRKDY</sequence>
<evidence type="ECO:0000313" key="4">
    <source>
        <dbReference type="Proteomes" id="UP000694844"/>
    </source>
</evidence>
<protein>
    <submittedName>
        <fullName evidence="5 6">39S ribosomal protein L48, mitochondrial-like</fullName>
    </submittedName>
</protein>
<dbReference type="GO" id="GO:1990904">
    <property type="term" value="C:ribonucleoprotein complex"/>
    <property type="evidence" value="ECO:0007669"/>
    <property type="project" value="UniProtKB-KW"/>
</dbReference>
<evidence type="ECO:0000256" key="1">
    <source>
        <dbReference type="ARBA" id="ARBA00022980"/>
    </source>
</evidence>
<dbReference type="RefSeq" id="XP_022334740.1">
    <property type="nucleotide sequence ID" value="XM_022479032.1"/>
</dbReference>
<evidence type="ECO:0000313" key="6">
    <source>
        <dbReference type="RefSeq" id="XP_022334798.1"/>
    </source>
</evidence>
<dbReference type="Pfam" id="PF00338">
    <property type="entry name" value="Ribosomal_S10"/>
    <property type="match status" value="1"/>
</dbReference>
<dbReference type="PANTHER" id="PTHR13473">
    <property type="entry name" value="MITOCHONDRIAL RIBOSOMAL PROTEIN L48"/>
    <property type="match status" value="1"/>
</dbReference>
<dbReference type="InterPro" id="IPR036838">
    <property type="entry name" value="Ribosomal_uS10_dom_sf"/>
</dbReference>
<feature type="domain" description="Small ribosomal subunit protein uS10" evidence="3">
    <location>
        <begin position="67"/>
        <end position="161"/>
    </location>
</feature>
<proteinExistence type="predicted"/>
<dbReference type="KEGG" id="cvn:111131509"/>
<dbReference type="GO" id="GO:0005761">
    <property type="term" value="C:mitochondrial ribosome"/>
    <property type="evidence" value="ECO:0007669"/>
    <property type="project" value="InterPro"/>
</dbReference>
<organism evidence="4 5">
    <name type="scientific">Crassostrea virginica</name>
    <name type="common">Eastern oyster</name>
    <dbReference type="NCBI Taxonomy" id="6565"/>
    <lineage>
        <taxon>Eukaryota</taxon>
        <taxon>Metazoa</taxon>
        <taxon>Spiralia</taxon>
        <taxon>Lophotrochozoa</taxon>
        <taxon>Mollusca</taxon>
        <taxon>Bivalvia</taxon>
        <taxon>Autobranchia</taxon>
        <taxon>Pteriomorphia</taxon>
        <taxon>Ostreida</taxon>
        <taxon>Ostreoidea</taxon>
        <taxon>Ostreidae</taxon>
        <taxon>Crassostrea</taxon>
    </lineage>
</organism>
<dbReference type="InterPro" id="IPR027486">
    <property type="entry name" value="Ribosomal_uS10_dom"/>
</dbReference>
<evidence type="ECO:0000259" key="3">
    <source>
        <dbReference type="SMART" id="SM01403"/>
    </source>
</evidence>
<dbReference type="KEGG" id="cvn:111131484"/>
<name>A0A8B8E3G2_CRAVI</name>
<reference evidence="5 6" key="1">
    <citation type="submission" date="2025-04" db="UniProtKB">
        <authorList>
            <consortium name="RefSeq"/>
        </authorList>
    </citation>
    <scope>IDENTIFICATION</scope>
    <source>
        <tissue evidence="5 6">Whole sample</tissue>
    </source>
</reference>
<keyword evidence="2" id="KW-0687">Ribonucleoprotein</keyword>